<feature type="transmembrane region" description="Helical" evidence="2">
    <location>
        <begin position="660"/>
        <end position="679"/>
    </location>
</feature>
<gene>
    <name evidence="3" type="ORF">V565_171340</name>
</gene>
<evidence type="ECO:0000256" key="1">
    <source>
        <dbReference type="SAM" id="MobiDB-lite"/>
    </source>
</evidence>
<comment type="caution">
    <text evidence="3">The sequence shown here is derived from an EMBL/GenBank/DDBJ whole genome shotgun (WGS) entry which is preliminary data.</text>
</comment>
<feature type="compositionally biased region" description="Polar residues" evidence="1">
    <location>
        <begin position="61"/>
        <end position="72"/>
    </location>
</feature>
<dbReference type="HOGENOM" id="CLU_413989_0_0_1"/>
<feature type="transmembrane region" description="Helical" evidence="2">
    <location>
        <begin position="472"/>
        <end position="494"/>
    </location>
</feature>
<reference evidence="3 4" key="1">
    <citation type="submission" date="2013-12" db="EMBL/GenBank/DDBJ databases">
        <authorList>
            <person name="Cubeta M."/>
            <person name="Pakala S."/>
            <person name="Fedorova N."/>
            <person name="Thomas E."/>
            <person name="Dean R."/>
            <person name="Jabaji S."/>
            <person name="Neate S."/>
            <person name="Toda T."/>
            <person name="Tavantzis S."/>
            <person name="Vilgalys R."/>
            <person name="Bharathan N."/>
            <person name="Pakala S."/>
            <person name="Losada L.S."/>
            <person name="Zafar N."/>
            <person name="Nierman W."/>
        </authorList>
    </citation>
    <scope>NUCLEOTIDE SEQUENCE [LARGE SCALE GENOMIC DNA]</scope>
    <source>
        <strain evidence="3 4">123E</strain>
    </source>
</reference>
<dbReference type="EMBL" id="AZST01000866">
    <property type="protein sequence ID" value="KEP47018.1"/>
    <property type="molecule type" value="Genomic_DNA"/>
</dbReference>
<dbReference type="OrthoDB" id="3253553at2759"/>
<sequence>MTSQQPPWSPDLSTHYQQPNTDQQGVGNYLASQQQAGYSQPQQAGYANQQQPGYNPQQPNSGYTQPGQGYSPSPNPNTQTYTPNPNAQTYAPNSAYPQPPSRPPLPAPPPHGANRQMSLPLGPSHGYNTHGQHAAQPADTSVAALDLAQYSARLNAQQAGYNPYPQAGYGSNVQPAYGQSFYSAHPQPAYASQPQSGYATPPGGYAYGAQVQPGYASQPPAAAYPTQPTAAHYQSPTTAHPSMTYPTPPASQPVSSNYNPEPTVGGGTVNVADFIDVGPFTYAGIRSPPPKRDESPQRPQRQESPQRSQRYESPQRPQRHGSPQRVQRQESPQRVQRHESPQKAPRNESPQRPQTQSPHPTGHLPWAPGNTSANGHDLGDPDLVYPASTPSRNNSNSAFNVQARSQDPAHDSASEASHSPEERNANETSYFSPDPSTENKGKKDWGVREEGERAGDINSDGKLISNGPRIRMAVRALEVLCAIGAVVACIYAFAVPKPNPAAPPASRPAVYLIVVFGFVTIIVFAYIYIIRGVFGVGRSKDDPYAHAMVLPISRHRLGGSNKSSKSQSNVQVNLIVDPSATEQGSNLTPGVPWSEQKTSGGVFTSYEREKARLAARKGLWWALGLDVVGALAWGAGFVLAMVGPRCPVGGYSGWCNAFNGAVACSCIGCVLFIVSGVLVGRDLVASRRSDRKLGKGY</sequence>
<accession>A0A074RQN8</accession>
<feature type="compositionally biased region" description="Low complexity" evidence="1">
    <location>
        <begin position="76"/>
        <end position="96"/>
    </location>
</feature>
<feature type="transmembrane region" description="Helical" evidence="2">
    <location>
        <begin position="509"/>
        <end position="530"/>
    </location>
</feature>
<dbReference type="Proteomes" id="UP000027456">
    <property type="component" value="Unassembled WGS sequence"/>
</dbReference>
<feature type="region of interest" description="Disordered" evidence="1">
    <location>
        <begin position="210"/>
        <end position="460"/>
    </location>
</feature>
<keyword evidence="2" id="KW-0472">Membrane</keyword>
<protein>
    <submittedName>
        <fullName evidence="3">Putative transmembrane protein</fullName>
    </submittedName>
</protein>
<evidence type="ECO:0000313" key="3">
    <source>
        <dbReference type="EMBL" id="KEP47018.1"/>
    </source>
</evidence>
<dbReference type="AlphaFoldDB" id="A0A074RQN8"/>
<evidence type="ECO:0000313" key="4">
    <source>
        <dbReference type="Proteomes" id="UP000027456"/>
    </source>
</evidence>
<feature type="compositionally biased region" description="Polar residues" evidence="1">
    <location>
        <begin position="324"/>
        <end position="334"/>
    </location>
</feature>
<feature type="region of interest" description="Disordered" evidence="1">
    <location>
        <begin position="1"/>
        <end position="140"/>
    </location>
</feature>
<feature type="compositionally biased region" description="Low complexity" evidence="1">
    <location>
        <begin position="31"/>
        <end position="60"/>
    </location>
</feature>
<keyword evidence="2" id="KW-1133">Transmembrane helix</keyword>
<feature type="compositionally biased region" description="Polar residues" evidence="1">
    <location>
        <begin position="1"/>
        <end position="26"/>
    </location>
</feature>
<feature type="compositionally biased region" description="Basic and acidic residues" evidence="1">
    <location>
        <begin position="407"/>
        <end position="425"/>
    </location>
</feature>
<feature type="compositionally biased region" description="Pro residues" evidence="1">
    <location>
        <begin position="97"/>
        <end position="111"/>
    </location>
</feature>
<proteinExistence type="predicted"/>
<name>A0A074RQN8_9AGAM</name>
<feature type="compositionally biased region" description="Polar residues" evidence="1">
    <location>
        <begin position="426"/>
        <end position="436"/>
    </location>
</feature>
<feature type="compositionally biased region" description="Low complexity" evidence="1">
    <location>
        <begin position="210"/>
        <end position="231"/>
    </location>
</feature>
<keyword evidence="2 3" id="KW-0812">Transmembrane</keyword>
<feature type="transmembrane region" description="Helical" evidence="2">
    <location>
        <begin position="618"/>
        <end position="640"/>
    </location>
</feature>
<feature type="compositionally biased region" description="Polar residues" evidence="1">
    <location>
        <begin position="388"/>
        <end position="405"/>
    </location>
</feature>
<feature type="compositionally biased region" description="Polar residues" evidence="1">
    <location>
        <begin position="232"/>
        <end position="245"/>
    </location>
</feature>
<feature type="compositionally biased region" description="Basic and acidic residues" evidence="1">
    <location>
        <begin position="437"/>
        <end position="455"/>
    </location>
</feature>
<feature type="compositionally biased region" description="Low complexity" evidence="1">
    <location>
        <begin position="297"/>
        <end position="312"/>
    </location>
</feature>
<feature type="compositionally biased region" description="Polar residues" evidence="1">
    <location>
        <begin position="348"/>
        <end position="359"/>
    </location>
</feature>
<evidence type="ECO:0000256" key="2">
    <source>
        <dbReference type="SAM" id="Phobius"/>
    </source>
</evidence>
<organism evidence="3 4">
    <name type="scientific">Rhizoctonia solani 123E</name>
    <dbReference type="NCBI Taxonomy" id="1423351"/>
    <lineage>
        <taxon>Eukaryota</taxon>
        <taxon>Fungi</taxon>
        <taxon>Dikarya</taxon>
        <taxon>Basidiomycota</taxon>
        <taxon>Agaricomycotina</taxon>
        <taxon>Agaricomycetes</taxon>
        <taxon>Cantharellales</taxon>
        <taxon>Ceratobasidiaceae</taxon>
        <taxon>Rhizoctonia</taxon>
    </lineage>
</organism>
<keyword evidence="4" id="KW-1185">Reference proteome</keyword>